<dbReference type="EMBL" id="WOWK01000035">
    <property type="protein sequence ID" value="KAF0325654.1"/>
    <property type="molecule type" value="Genomic_DNA"/>
</dbReference>
<feature type="transmembrane region" description="Helical" evidence="1">
    <location>
        <begin position="49"/>
        <end position="67"/>
    </location>
</feature>
<dbReference type="Proteomes" id="UP000434172">
    <property type="component" value="Unassembled WGS sequence"/>
</dbReference>
<evidence type="ECO:0000313" key="2">
    <source>
        <dbReference type="EMBL" id="KAF0325654.1"/>
    </source>
</evidence>
<dbReference type="OrthoDB" id="4834801at2759"/>
<feature type="transmembrane region" description="Helical" evidence="1">
    <location>
        <begin position="130"/>
        <end position="147"/>
    </location>
</feature>
<organism evidence="2 3">
    <name type="scientific">Colletotrichum asianum</name>
    <dbReference type="NCBI Taxonomy" id="702518"/>
    <lineage>
        <taxon>Eukaryota</taxon>
        <taxon>Fungi</taxon>
        <taxon>Dikarya</taxon>
        <taxon>Ascomycota</taxon>
        <taxon>Pezizomycotina</taxon>
        <taxon>Sordariomycetes</taxon>
        <taxon>Hypocreomycetidae</taxon>
        <taxon>Glomerellales</taxon>
        <taxon>Glomerellaceae</taxon>
        <taxon>Colletotrichum</taxon>
        <taxon>Colletotrichum gloeosporioides species complex</taxon>
    </lineage>
</organism>
<reference evidence="2 3" key="1">
    <citation type="submission" date="2019-12" db="EMBL/GenBank/DDBJ databases">
        <title>A genome sequence resource for the geographically widespread anthracnose pathogen Colletotrichum asianum.</title>
        <authorList>
            <person name="Meng Y."/>
        </authorList>
    </citation>
    <scope>NUCLEOTIDE SEQUENCE [LARGE SCALE GENOMIC DNA]</scope>
    <source>
        <strain evidence="2 3">ICMP 18580</strain>
    </source>
</reference>
<keyword evidence="1" id="KW-0812">Transmembrane</keyword>
<protein>
    <submittedName>
        <fullName evidence="2">Uncharacterized protein</fullName>
    </submittedName>
</protein>
<feature type="transmembrane region" description="Helical" evidence="1">
    <location>
        <begin position="357"/>
        <end position="375"/>
    </location>
</feature>
<keyword evidence="1" id="KW-0472">Membrane</keyword>
<keyword evidence="3" id="KW-1185">Reference proteome</keyword>
<name>A0A8H3WEQ8_9PEZI</name>
<feature type="transmembrane region" description="Helical" evidence="1">
    <location>
        <begin position="183"/>
        <end position="203"/>
    </location>
</feature>
<feature type="transmembrane region" description="Helical" evidence="1">
    <location>
        <begin position="6"/>
        <end position="29"/>
    </location>
</feature>
<sequence>MANLPQLRLAIAIVLLTFQALLFVSQYLVSLQYHRKRKFLPGPAFLQSLIFPVFVAVLGIILIAVMFHGNDSDVMFNGNNFNQNCTAKIDDDIGGRGIRAAAWAQLGVLLFLALVGIFHTKTTGIKEFGASLTVTHLSLVIALLFELQDLKATDAILGSMILDSQNSALSIPLVTKATLAARWQVWTIVPCQAFGLAVLGVLVHKFQQNRFKLEASCECVSVVWWGRLQVGTKEHCTSGSEQTVFWIYYASRALSVAQIGYQALVDTGAFHKAERKDNLVKSKMFHPLSDSPSGLKEFLQKLLRISGDTWRFTKYPTTLSLTFLVSGVFAVASMSAAEAAMKRCFGPQKGEFTPGQIISVVAAIVGIIIGVWRFIRLFLKSEQPDTRHEGKWRRWFLTSSLTSS</sequence>
<gene>
    <name evidence="2" type="ORF">GQ607_007096</name>
</gene>
<dbReference type="AlphaFoldDB" id="A0A8H3WEQ8"/>
<accession>A0A8H3WEQ8</accession>
<comment type="caution">
    <text evidence="2">The sequence shown here is derived from an EMBL/GenBank/DDBJ whole genome shotgun (WGS) entry which is preliminary data.</text>
</comment>
<evidence type="ECO:0000256" key="1">
    <source>
        <dbReference type="SAM" id="Phobius"/>
    </source>
</evidence>
<feature type="transmembrane region" description="Helical" evidence="1">
    <location>
        <begin position="319"/>
        <end position="337"/>
    </location>
</feature>
<evidence type="ECO:0000313" key="3">
    <source>
        <dbReference type="Proteomes" id="UP000434172"/>
    </source>
</evidence>
<proteinExistence type="predicted"/>
<feature type="transmembrane region" description="Helical" evidence="1">
    <location>
        <begin position="100"/>
        <end position="118"/>
    </location>
</feature>
<keyword evidence="1" id="KW-1133">Transmembrane helix</keyword>